<dbReference type="Gene3D" id="1.10.150.130">
    <property type="match status" value="1"/>
</dbReference>
<dbReference type="Pfam" id="PF00589">
    <property type="entry name" value="Phage_integrase"/>
    <property type="match status" value="1"/>
</dbReference>
<dbReference type="Proteomes" id="UP000273778">
    <property type="component" value="Chromosome"/>
</dbReference>
<organism evidence="9 11">
    <name type="scientific">Shewanella psychromarinicola</name>
    <dbReference type="NCBI Taxonomy" id="2487742"/>
    <lineage>
        <taxon>Bacteria</taxon>
        <taxon>Pseudomonadati</taxon>
        <taxon>Pseudomonadota</taxon>
        <taxon>Gammaproteobacteria</taxon>
        <taxon>Alteromonadales</taxon>
        <taxon>Shewanellaceae</taxon>
        <taxon>Shewanella</taxon>
    </lineage>
</organism>
<dbReference type="InterPro" id="IPR025166">
    <property type="entry name" value="Integrase_DNA_bind_dom"/>
</dbReference>
<evidence type="ECO:0000313" key="8">
    <source>
        <dbReference type="EMBL" id="AZG35205.1"/>
    </source>
</evidence>
<keyword evidence="4" id="KW-0233">DNA recombination</keyword>
<keyword evidence="3 5" id="KW-0238">DNA-binding</keyword>
<dbReference type="PROSITE" id="PS51900">
    <property type="entry name" value="CB"/>
    <property type="match status" value="1"/>
</dbReference>
<dbReference type="InterPro" id="IPR038488">
    <property type="entry name" value="Integrase_DNA-bd_sf"/>
</dbReference>
<dbReference type="Pfam" id="PF13356">
    <property type="entry name" value="Arm-DNA-bind_3"/>
    <property type="match status" value="1"/>
</dbReference>
<dbReference type="GO" id="GO:0015074">
    <property type="term" value="P:DNA integration"/>
    <property type="evidence" value="ECO:0007669"/>
    <property type="project" value="UniProtKB-KW"/>
</dbReference>
<dbReference type="CDD" id="cd00796">
    <property type="entry name" value="INT_Rci_Hp1_C"/>
    <property type="match status" value="1"/>
</dbReference>
<dbReference type="GO" id="GO:0003677">
    <property type="term" value="F:DNA binding"/>
    <property type="evidence" value="ECO:0007669"/>
    <property type="project" value="UniProtKB-UniRule"/>
</dbReference>
<dbReference type="Proteomes" id="UP000278855">
    <property type="component" value="Unassembled WGS sequence"/>
</dbReference>
<dbReference type="InterPro" id="IPR044068">
    <property type="entry name" value="CB"/>
</dbReference>
<dbReference type="Gene3D" id="3.30.160.390">
    <property type="entry name" value="Integrase, DNA-binding domain"/>
    <property type="match status" value="1"/>
</dbReference>
<keyword evidence="10" id="KW-1185">Reference proteome</keyword>
<evidence type="ECO:0000259" key="6">
    <source>
        <dbReference type="PROSITE" id="PS51898"/>
    </source>
</evidence>
<evidence type="ECO:0000256" key="3">
    <source>
        <dbReference type="ARBA" id="ARBA00023125"/>
    </source>
</evidence>
<dbReference type="GO" id="GO:0006310">
    <property type="term" value="P:DNA recombination"/>
    <property type="evidence" value="ECO:0007669"/>
    <property type="project" value="UniProtKB-KW"/>
</dbReference>
<dbReference type="InterPro" id="IPR011010">
    <property type="entry name" value="DNA_brk_join_enz"/>
</dbReference>
<proteinExistence type="inferred from homology"/>
<dbReference type="PANTHER" id="PTHR30349">
    <property type="entry name" value="PHAGE INTEGRASE-RELATED"/>
    <property type="match status" value="1"/>
</dbReference>
<protein>
    <submittedName>
        <fullName evidence="9">DUF4102 domain-containing protein</fullName>
    </submittedName>
</protein>
<evidence type="ECO:0000256" key="2">
    <source>
        <dbReference type="ARBA" id="ARBA00022908"/>
    </source>
</evidence>
<reference evidence="9" key="3">
    <citation type="submission" date="2018-11" db="EMBL/GenBank/DDBJ databases">
        <authorList>
            <person name="Hwang Y.J."/>
            <person name="Hwang C.Y."/>
        </authorList>
    </citation>
    <scope>NUCLEOTIDE SEQUENCE</scope>
    <source>
        <strain evidence="9">R106</strain>
    </source>
</reference>
<dbReference type="InterPro" id="IPR050090">
    <property type="entry name" value="Tyrosine_recombinase_XerCD"/>
</dbReference>
<dbReference type="Gene3D" id="1.10.443.10">
    <property type="entry name" value="Intergrase catalytic core"/>
    <property type="match status" value="1"/>
</dbReference>
<name>A0A3N4E4J6_9GAMM</name>
<evidence type="ECO:0000313" key="11">
    <source>
        <dbReference type="Proteomes" id="UP000278855"/>
    </source>
</evidence>
<dbReference type="SUPFAM" id="SSF56349">
    <property type="entry name" value="DNA breaking-rejoining enzymes"/>
    <property type="match status" value="1"/>
</dbReference>
<dbReference type="AlphaFoldDB" id="A0A3N4E4J6"/>
<evidence type="ECO:0000256" key="5">
    <source>
        <dbReference type="PROSITE-ProRule" id="PRU01248"/>
    </source>
</evidence>
<accession>A0A3N4E4J6</accession>
<feature type="domain" description="Core-binding (CB)" evidence="7">
    <location>
        <begin position="95"/>
        <end position="183"/>
    </location>
</feature>
<comment type="similarity">
    <text evidence="1">Belongs to the 'phage' integrase family.</text>
</comment>
<dbReference type="OrthoDB" id="9795573at2"/>
<dbReference type="PANTHER" id="PTHR30349:SF64">
    <property type="entry name" value="PROPHAGE INTEGRASE INTD-RELATED"/>
    <property type="match status" value="1"/>
</dbReference>
<reference evidence="8 10" key="1">
    <citation type="submission" date="2018-11" db="EMBL/GenBank/DDBJ databases">
        <title>Shewanella sp. M2.</title>
        <authorList>
            <person name="Hwang Y.J."/>
            <person name="Hwang C.Y."/>
        </authorList>
    </citation>
    <scope>NUCLEOTIDE SEQUENCE [LARGE SCALE GENOMIC DNA]</scope>
    <source>
        <strain evidence="8 10">M2</strain>
    </source>
</reference>
<gene>
    <name evidence="9" type="ORF">EGC77_06415</name>
    <name evidence="8" type="ORF">EGC80_09915</name>
</gene>
<evidence type="ECO:0000256" key="4">
    <source>
        <dbReference type="ARBA" id="ARBA00023172"/>
    </source>
</evidence>
<dbReference type="InterPro" id="IPR010998">
    <property type="entry name" value="Integrase_recombinase_N"/>
</dbReference>
<dbReference type="InterPro" id="IPR013762">
    <property type="entry name" value="Integrase-like_cat_sf"/>
</dbReference>
<sequence length="411" mass="46368">MAISSKINVTSVKSLTVDDKRLNDTEIKGFHARISAKGGISYYLFYRHNGKQVNYLLGKGSSITPTQARDMAKSQAGKVASGINVQSDKKVAKAKELAKKFNKFSTYVEDKYHPWLIANSTRTADQIKSVLLNNFKELADMQLSEISAWHIEQWRSKAKKLKKAEATINYNVNTLKGALSRAVEWGVIDSHELGKVKAYKLDNNRTRYLTPLEEQALLSTLTERDKLIKSKRLSANEHRLKRGYPQQPSLSHHTYADHIEPIVILAMNTGMRRGEILSLKWSNIDFPVKVLTIKGESAKSGKTRHIPLNKAAFNVLTKWREQNPFTAFVFEGSEGKALTDFKKGFSKVVADAELQDFHFHDLRHHFASQLVMKSVDLNTVRELLGHADMTMTLRYAHLAPEHKAAAVNLIG</sequence>
<dbReference type="KEGG" id="spsr:EGC80_09915"/>
<evidence type="ECO:0000313" key="10">
    <source>
        <dbReference type="Proteomes" id="UP000273778"/>
    </source>
</evidence>
<dbReference type="InterPro" id="IPR002104">
    <property type="entry name" value="Integrase_catalytic"/>
</dbReference>
<feature type="domain" description="Tyr recombinase" evidence="6">
    <location>
        <begin position="228"/>
        <end position="408"/>
    </location>
</feature>
<keyword evidence="2" id="KW-0229">DNA integration</keyword>
<evidence type="ECO:0000256" key="1">
    <source>
        <dbReference type="ARBA" id="ARBA00008857"/>
    </source>
</evidence>
<reference evidence="11" key="2">
    <citation type="submission" date="2018-11" db="EMBL/GenBank/DDBJ databases">
        <title>Shewanella sp. R106.</title>
        <authorList>
            <person name="Hwang Y.J."/>
            <person name="Hwang C.Y."/>
        </authorList>
    </citation>
    <scope>NUCLEOTIDE SEQUENCE [LARGE SCALE GENOMIC DNA]</scope>
    <source>
        <strain evidence="11">R106</strain>
    </source>
</reference>
<dbReference type="PROSITE" id="PS51898">
    <property type="entry name" value="TYR_RECOMBINASE"/>
    <property type="match status" value="1"/>
</dbReference>
<dbReference type="EMBL" id="CP034073">
    <property type="protein sequence ID" value="AZG35205.1"/>
    <property type="molecule type" value="Genomic_DNA"/>
</dbReference>
<dbReference type="RefSeq" id="WP_124012276.1">
    <property type="nucleotide sequence ID" value="NZ_CP034073.1"/>
</dbReference>
<dbReference type="EMBL" id="RKKB01000002">
    <property type="protein sequence ID" value="RPA32993.1"/>
    <property type="molecule type" value="Genomic_DNA"/>
</dbReference>
<evidence type="ECO:0000259" key="7">
    <source>
        <dbReference type="PROSITE" id="PS51900"/>
    </source>
</evidence>
<evidence type="ECO:0000313" key="9">
    <source>
        <dbReference type="EMBL" id="RPA32993.1"/>
    </source>
</evidence>